<dbReference type="InterPro" id="IPR000683">
    <property type="entry name" value="Gfo/Idh/MocA-like_OxRdtase_N"/>
</dbReference>
<accession>A0AAW6TUJ6</accession>
<evidence type="ECO:0000313" key="4">
    <source>
        <dbReference type="Proteomes" id="UP001431776"/>
    </source>
</evidence>
<evidence type="ECO:0000313" key="3">
    <source>
        <dbReference type="EMBL" id="MDI6448295.1"/>
    </source>
</evidence>
<dbReference type="EMBL" id="JASCXX010000004">
    <property type="protein sequence ID" value="MDI6448295.1"/>
    <property type="molecule type" value="Genomic_DNA"/>
</dbReference>
<dbReference type="Gene3D" id="3.40.50.720">
    <property type="entry name" value="NAD(P)-binding Rossmann-like Domain"/>
    <property type="match status" value="1"/>
</dbReference>
<dbReference type="PANTHER" id="PTHR43249">
    <property type="entry name" value="UDP-N-ACETYL-2-AMINO-2-DEOXY-D-GLUCURONATE OXIDASE"/>
    <property type="match status" value="1"/>
</dbReference>
<dbReference type="InterPro" id="IPR055170">
    <property type="entry name" value="GFO_IDH_MocA-like_dom"/>
</dbReference>
<comment type="caution">
    <text evidence="3">The sequence shown here is derived from an EMBL/GenBank/DDBJ whole genome shotgun (WGS) entry which is preliminary data.</text>
</comment>
<dbReference type="SUPFAM" id="SSF51735">
    <property type="entry name" value="NAD(P)-binding Rossmann-fold domains"/>
    <property type="match status" value="1"/>
</dbReference>
<name>A0AAW6TUJ6_9BACT</name>
<organism evidence="3 4">
    <name type="scientific">Anaerobaca lacustris</name>
    <dbReference type="NCBI Taxonomy" id="3044600"/>
    <lineage>
        <taxon>Bacteria</taxon>
        <taxon>Pseudomonadati</taxon>
        <taxon>Planctomycetota</taxon>
        <taxon>Phycisphaerae</taxon>
        <taxon>Sedimentisphaerales</taxon>
        <taxon>Anaerobacaceae</taxon>
        <taxon>Anaerobaca</taxon>
    </lineage>
</organism>
<feature type="domain" description="Gfo/Idh/MocA-like oxidoreductase N-terminal" evidence="1">
    <location>
        <begin position="5"/>
        <end position="118"/>
    </location>
</feature>
<dbReference type="SUPFAM" id="SSF55347">
    <property type="entry name" value="Glyceraldehyde-3-phosphate dehydrogenase-like, C-terminal domain"/>
    <property type="match status" value="1"/>
</dbReference>
<evidence type="ECO:0000259" key="1">
    <source>
        <dbReference type="Pfam" id="PF01408"/>
    </source>
</evidence>
<sequence length="344" mass="37885">MKTWNFGIVGSGLIADFHARAIGDIPNAKFTACCDKVFDRAKALADKYGAKAFDNYDDMVKSEDVDIVTIATPSGLHMEPTIAAAQAGKHVLCEKPLEITLDRIDAMVAAHEKAGTRLGGIFPYRFNNLMLPLRDAIQSGRFGTITYAGVYVPWWRTDEYYKDSWHGTWKLDGGGALMNQSIHMIDMLCDLMPPIESVQAFTATLGHKMEAEDTATAVLRYSTGALGIIYGTTSSFPGQYRRFEITGTKGTAINVENSITLWEFADKQPDDIEVRKQFMKIDGGGGVSDPAAISYENHTRNFRAFLDALESGEEFWIDGPEARKAVAVILAVYESARTGKLVKL</sequence>
<dbReference type="Proteomes" id="UP001431776">
    <property type="component" value="Unassembled WGS sequence"/>
</dbReference>
<dbReference type="PANTHER" id="PTHR43249:SF1">
    <property type="entry name" value="D-GLUCOSIDE 3-DEHYDROGENASE"/>
    <property type="match status" value="1"/>
</dbReference>
<dbReference type="GO" id="GO:0000166">
    <property type="term" value="F:nucleotide binding"/>
    <property type="evidence" value="ECO:0007669"/>
    <property type="project" value="InterPro"/>
</dbReference>
<evidence type="ECO:0000259" key="2">
    <source>
        <dbReference type="Pfam" id="PF22725"/>
    </source>
</evidence>
<keyword evidence="4" id="KW-1185">Reference proteome</keyword>
<dbReference type="InterPro" id="IPR052515">
    <property type="entry name" value="Gfo/Idh/MocA_Oxidoreductase"/>
</dbReference>
<reference evidence="3" key="1">
    <citation type="submission" date="2023-05" db="EMBL/GenBank/DDBJ databases">
        <title>Anaerotaeda fermentans gen. nov., sp. nov., a novel anaerobic planctomycete of the new family within the order Sedimentisphaerales isolated from Taman Peninsula, Russia.</title>
        <authorList>
            <person name="Khomyakova M.A."/>
            <person name="Merkel A.Y."/>
            <person name="Slobodkin A.I."/>
        </authorList>
    </citation>
    <scope>NUCLEOTIDE SEQUENCE</scope>
    <source>
        <strain evidence="3">M17dextr</strain>
    </source>
</reference>
<protein>
    <submittedName>
        <fullName evidence="3">Gfo/Idh/MocA family oxidoreductase</fullName>
    </submittedName>
</protein>
<dbReference type="AlphaFoldDB" id="A0AAW6TUJ6"/>
<gene>
    <name evidence="3" type="ORF">QJ522_04505</name>
</gene>
<proteinExistence type="predicted"/>
<dbReference type="InterPro" id="IPR036291">
    <property type="entry name" value="NAD(P)-bd_dom_sf"/>
</dbReference>
<dbReference type="Pfam" id="PF22725">
    <property type="entry name" value="GFO_IDH_MocA_C3"/>
    <property type="match status" value="1"/>
</dbReference>
<dbReference type="RefSeq" id="WP_349243703.1">
    <property type="nucleotide sequence ID" value="NZ_JASCXX010000004.1"/>
</dbReference>
<feature type="domain" description="GFO/IDH/MocA-like oxidoreductase" evidence="2">
    <location>
        <begin position="133"/>
        <end position="252"/>
    </location>
</feature>
<dbReference type="Gene3D" id="3.30.360.10">
    <property type="entry name" value="Dihydrodipicolinate Reductase, domain 2"/>
    <property type="match status" value="1"/>
</dbReference>
<dbReference type="Pfam" id="PF01408">
    <property type="entry name" value="GFO_IDH_MocA"/>
    <property type="match status" value="1"/>
</dbReference>